<evidence type="ECO:0000313" key="1">
    <source>
        <dbReference type="EMBL" id="TNN53639.1"/>
    </source>
</evidence>
<comment type="caution">
    <text evidence="1">The sequence shown here is derived from an EMBL/GenBank/DDBJ whole genome shotgun (WGS) entry which is preliminary data.</text>
</comment>
<accession>A0A4Z2GK22</accession>
<evidence type="ECO:0000313" key="2">
    <source>
        <dbReference type="Proteomes" id="UP000314294"/>
    </source>
</evidence>
<proteinExistence type="predicted"/>
<protein>
    <submittedName>
        <fullName evidence="1">Uncharacterized protein</fullName>
    </submittedName>
</protein>
<dbReference type="EMBL" id="SRLO01000510">
    <property type="protein sequence ID" value="TNN53639.1"/>
    <property type="molecule type" value="Genomic_DNA"/>
</dbReference>
<gene>
    <name evidence="1" type="ORF">EYF80_036147</name>
</gene>
<dbReference type="AlphaFoldDB" id="A0A4Z2GK22"/>
<sequence>MVPSAEHFTADKRFPSPLSSLRSDDMSPGCQWLAAKIPICALSALMKRVNLPLWTTTSYDRPSIQKHPRCPFKTIRRPTLRGALRPPLLNQEVYPSRS</sequence>
<name>A0A4Z2GK22_9TELE</name>
<dbReference type="Proteomes" id="UP000314294">
    <property type="component" value="Unassembled WGS sequence"/>
</dbReference>
<keyword evidence="2" id="KW-1185">Reference proteome</keyword>
<organism evidence="1 2">
    <name type="scientific">Liparis tanakae</name>
    <name type="common">Tanaka's snailfish</name>
    <dbReference type="NCBI Taxonomy" id="230148"/>
    <lineage>
        <taxon>Eukaryota</taxon>
        <taxon>Metazoa</taxon>
        <taxon>Chordata</taxon>
        <taxon>Craniata</taxon>
        <taxon>Vertebrata</taxon>
        <taxon>Euteleostomi</taxon>
        <taxon>Actinopterygii</taxon>
        <taxon>Neopterygii</taxon>
        <taxon>Teleostei</taxon>
        <taxon>Neoteleostei</taxon>
        <taxon>Acanthomorphata</taxon>
        <taxon>Eupercaria</taxon>
        <taxon>Perciformes</taxon>
        <taxon>Cottioidei</taxon>
        <taxon>Cottales</taxon>
        <taxon>Liparidae</taxon>
        <taxon>Liparis</taxon>
    </lineage>
</organism>
<reference evidence="1 2" key="1">
    <citation type="submission" date="2019-03" db="EMBL/GenBank/DDBJ databases">
        <title>First draft genome of Liparis tanakae, snailfish: a comprehensive survey of snailfish specific genes.</title>
        <authorList>
            <person name="Kim W."/>
            <person name="Song I."/>
            <person name="Jeong J.-H."/>
            <person name="Kim D."/>
            <person name="Kim S."/>
            <person name="Ryu S."/>
            <person name="Song J.Y."/>
            <person name="Lee S.K."/>
        </authorList>
    </citation>
    <scope>NUCLEOTIDE SEQUENCE [LARGE SCALE GENOMIC DNA]</scope>
    <source>
        <tissue evidence="1">Muscle</tissue>
    </source>
</reference>